<dbReference type="Gene3D" id="1.10.10.60">
    <property type="entry name" value="Homeodomain-like"/>
    <property type="match status" value="1"/>
</dbReference>
<dbReference type="Proteomes" id="UP001323798">
    <property type="component" value="Chromosome"/>
</dbReference>
<sequence length="311" mass="33422">MTESDADDLPRGIALAWGVAASPQRGPKREMSVEGIVDAAVELADADGLGAVSMAAVAARLGYTPMSLYRYISAKDDLILLMQESAIGAPPAIEGEGWRERVVAFHDALMRSYLAHTWVIEIPITGVTATPNSAAWMDAGIQVFDGTPLDDDARLSLTLLLTGYAHWNATVIAGMSRRAAASGRDLDEVSHAEDDLLARLVTADAYPSLHRAVAAGVLSSGTDPFRFGLGVIVDGIAAHLDALAAGTYVPPKPPPPPEAPEVLADKRYRESQKKVREAEKLLRAARREERAGLREARERARQREAKERGRA</sequence>
<organism evidence="7 8">
    <name type="scientific">Microbacterium rhizosphaerae</name>
    <dbReference type="NCBI Taxonomy" id="1678237"/>
    <lineage>
        <taxon>Bacteria</taxon>
        <taxon>Bacillati</taxon>
        <taxon>Actinomycetota</taxon>
        <taxon>Actinomycetes</taxon>
        <taxon>Micrococcales</taxon>
        <taxon>Microbacteriaceae</taxon>
        <taxon>Microbacterium</taxon>
    </lineage>
</organism>
<dbReference type="SUPFAM" id="SSF48498">
    <property type="entry name" value="Tetracyclin repressor-like, C-terminal domain"/>
    <property type="match status" value="1"/>
</dbReference>
<feature type="compositionally biased region" description="Basic and acidic residues" evidence="5">
    <location>
        <begin position="263"/>
        <end position="311"/>
    </location>
</feature>
<dbReference type="InterPro" id="IPR009057">
    <property type="entry name" value="Homeodomain-like_sf"/>
</dbReference>
<keyword evidence="8" id="KW-1185">Reference proteome</keyword>
<reference evidence="7 8" key="1">
    <citation type="submission" date="2023-11" db="EMBL/GenBank/DDBJ databases">
        <title>Genome sequence of Microbacterium rhizosphaerae KACC 19337.</title>
        <authorList>
            <person name="Choi H."/>
            <person name="Kim S."/>
            <person name="Kim Y."/>
            <person name="Kwon S.-W."/>
            <person name="Heo J."/>
        </authorList>
    </citation>
    <scope>NUCLEOTIDE SEQUENCE [LARGE SCALE GENOMIC DNA]</scope>
    <source>
        <strain evidence="7 8">KACC 19337</strain>
    </source>
</reference>
<dbReference type="InterPro" id="IPR004111">
    <property type="entry name" value="Repressor_TetR_C"/>
</dbReference>
<evidence type="ECO:0000256" key="1">
    <source>
        <dbReference type="ARBA" id="ARBA00023015"/>
    </source>
</evidence>
<dbReference type="PROSITE" id="PS50977">
    <property type="entry name" value="HTH_TETR_2"/>
    <property type="match status" value="1"/>
</dbReference>
<name>A0ABZ0SK70_9MICO</name>
<dbReference type="EMBL" id="CP139368">
    <property type="protein sequence ID" value="WPR89215.1"/>
    <property type="molecule type" value="Genomic_DNA"/>
</dbReference>
<accession>A0ABZ0SK70</accession>
<evidence type="ECO:0000256" key="3">
    <source>
        <dbReference type="ARBA" id="ARBA00023163"/>
    </source>
</evidence>
<protein>
    <submittedName>
        <fullName evidence="7">TetR/AcrR family transcriptional regulator</fullName>
    </submittedName>
</protein>
<feature type="region of interest" description="Disordered" evidence="5">
    <location>
        <begin position="248"/>
        <end position="311"/>
    </location>
</feature>
<dbReference type="Gene3D" id="1.10.357.10">
    <property type="entry name" value="Tetracycline Repressor, domain 2"/>
    <property type="match status" value="1"/>
</dbReference>
<gene>
    <name evidence="7" type="ORF">SM116_15850</name>
</gene>
<dbReference type="PANTHER" id="PTHR30055">
    <property type="entry name" value="HTH-TYPE TRANSCRIPTIONAL REGULATOR RUTR"/>
    <property type="match status" value="1"/>
</dbReference>
<dbReference type="PANTHER" id="PTHR30055:SF234">
    <property type="entry name" value="HTH-TYPE TRANSCRIPTIONAL REGULATOR BETI"/>
    <property type="match status" value="1"/>
</dbReference>
<dbReference type="InterPro" id="IPR036271">
    <property type="entry name" value="Tet_transcr_reg_TetR-rel_C_sf"/>
</dbReference>
<evidence type="ECO:0000259" key="6">
    <source>
        <dbReference type="PROSITE" id="PS50977"/>
    </source>
</evidence>
<evidence type="ECO:0000256" key="5">
    <source>
        <dbReference type="SAM" id="MobiDB-lite"/>
    </source>
</evidence>
<feature type="domain" description="HTH tetR-type" evidence="6">
    <location>
        <begin position="30"/>
        <end position="90"/>
    </location>
</feature>
<keyword evidence="1" id="KW-0805">Transcription regulation</keyword>
<evidence type="ECO:0000313" key="8">
    <source>
        <dbReference type="Proteomes" id="UP001323798"/>
    </source>
</evidence>
<keyword evidence="2 4" id="KW-0238">DNA-binding</keyword>
<dbReference type="Pfam" id="PF00440">
    <property type="entry name" value="TetR_N"/>
    <property type="match status" value="1"/>
</dbReference>
<feature type="compositionally biased region" description="Pro residues" evidence="5">
    <location>
        <begin position="250"/>
        <end position="259"/>
    </location>
</feature>
<evidence type="ECO:0000256" key="4">
    <source>
        <dbReference type="PROSITE-ProRule" id="PRU00335"/>
    </source>
</evidence>
<dbReference type="SUPFAM" id="SSF46689">
    <property type="entry name" value="Homeodomain-like"/>
    <property type="match status" value="1"/>
</dbReference>
<dbReference type="InterPro" id="IPR050109">
    <property type="entry name" value="HTH-type_TetR-like_transc_reg"/>
</dbReference>
<proteinExistence type="predicted"/>
<dbReference type="InterPro" id="IPR001647">
    <property type="entry name" value="HTH_TetR"/>
</dbReference>
<dbReference type="Pfam" id="PF02909">
    <property type="entry name" value="TetR_C_1"/>
    <property type="match status" value="1"/>
</dbReference>
<keyword evidence="3" id="KW-0804">Transcription</keyword>
<feature type="DNA-binding region" description="H-T-H motif" evidence="4">
    <location>
        <begin position="53"/>
        <end position="72"/>
    </location>
</feature>
<evidence type="ECO:0000313" key="7">
    <source>
        <dbReference type="EMBL" id="WPR89215.1"/>
    </source>
</evidence>
<dbReference type="RefSeq" id="WP_320941931.1">
    <property type="nucleotide sequence ID" value="NZ_BAABEU010000001.1"/>
</dbReference>
<evidence type="ECO:0000256" key="2">
    <source>
        <dbReference type="ARBA" id="ARBA00023125"/>
    </source>
</evidence>